<feature type="non-terminal residue" evidence="2">
    <location>
        <position position="1"/>
    </location>
</feature>
<accession>A0ABD0R9B0</accession>
<dbReference type="AlphaFoldDB" id="A0ABD0R9B0"/>
<dbReference type="Pfam" id="PF24764">
    <property type="entry name" value="rva_4"/>
    <property type="match status" value="1"/>
</dbReference>
<evidence type="ECO:0000259" key="1">
    <source>
        <dbReference type="Pfam" id="PF24764"/>
    </source>
</evidence>
<evidence type="ECO:0000313" key="2">
    <source>
        <dbReference type="EMBL" id="KAL0195120.1"/>
    </source>
</evidence>
<keyword evidence="3" id="KW-1185">Reference proteome</keyword>
<dbReference type="Proteomes" id="UP001529510">
    <property type="component" value="Unassembled WGS sequence"/>
</dbReference>
<reference evidence="2 3" key="1">
    <citation type="submission" date="2024-05" db="EMBL/GenBank/DDBJ databases">
        <title>Genome sequencing and assembly of Indian major carp, Cirrhinus mrigala (Hamilton, 1822).</title>
        <authorList>
            <person name="Mohindra V."/>
            <person name="Chowdhury L.M."/>
            <person name="Lal K."/>
            <person name="Jena J.K."/>
        </authorList>
    </citation>
    <scope>NUCLEOTIDE SEQUENCE [LARGE SCALE GENOMIC DNA]</scope>
    <source>
        <strain evidence="2">CM1030</strain>
        <tissue evidence="2">Blood</tissue>
    </source>
</reference>
<dbReference type="InterPro" id="IPR058913">
    <property type="entry name" value="Integrase_dom_put"/>
</dbReference>
<dbReference type="Gene3D" id="3.30.420.10">
    <property type="entry name" value="Ribonuclease H-like superfamily/Ribonuclease H"/>
    <property type="match status" value="1"/>
</dbReference>
<proteinExistence type="predicted"/>
<dbReference type="SUPFAM" id="SSF53098">
    <property type="entry name" value="Ribonuclease H-like"/>
    <property type="match status" value="1"/>
</dbReference>
<dbReference type="PANTHER" id="PTHR46791">
    <property type="entry name" value="EXPRESSED PROTEIN"/>
    <property type="match status" value="1"/>
</dbReference>
<name>A0ABD0R9B0_CIRMR</name>
<organism evidence="2 3">
    <name type="scientific">Cirrhinus mrigala</name>
    <name type="common">Mrigala</name>
    <dbReference type="NCBI Taxonomy" id="683832"/>
    <lineage>
        <taxon>Eukaryota</taxon>
        <taxon>Metazoa</taxon>
        <taxon>Chordata</taxon>
        <taxon>Craniata</taxon>
        <taxon>Vertebrata</taxon>
        <taxon>Euteleostomi</taxon>
        <taxon>Actinopterygii</taxon>
        <taxon>Neopterygii</taxon>
        <taxon>Teleostei</taxon>
        <taxon>Ostariophysi</taxon>
        <taxon>Cypriniformes</taxon>
        <taxon>Cyprinidae</taxon>
        <taxon>Labeoninae</taxon>
        <taxon>Labeonini</taxon>
        <taxon>Cirrhinus</taxon>
    </lineage>
</organism>
<feature type="non-terminal residue" evidence="2">
    <location>
        <position position="80"/>
    </location>
</feature>
<feature type="domain" description="Integrase core" evidence="1">
    <location>
        <begin position="1"/>
        <end position="80"/>
    </location>
</feature>
<evidence type="ECO:0000313" key="3">
    <source>
        <dbReference type="Proteomes" id="UP001529510"/>
    </source>
</evidence>
<dbReference type="InterPro" id="IPR036397">
    <property type="entry name" value="RNaseH_sf"/>
</dbReference>
<dbReference type="InterPro" id="IPR012337">
    <property type="entry name" value="RNaseH-like_sf"/>
</dbReference>
<comment type="caution">
    <text evidence="2">The sequence shown here is derived from an EMBL/GenBank/DDBJ whole genome shotgun (WGS) entry which is preliminary data.</text>
</comment>
<dbReference type="PANTHER" id="PTHR46791:SF4">
    <property type="match status" value="1"/>
</dbReference>
<dbReference type="EMBL" id="JAMKFB020000004">
    <property type="protein sequence ID" value="KAL0195120.1"/>
    <property type="molecule type" value="Genomic_DNA"/>
</dbReference>
<gene>
    <name evidence="2" type="ORF">M9458_008692</name>
</gene>
<sequence length="80" mass="8750">IVVHGGTDGFSRMIVYLKAASKNSASVVLKNFIEAVNQFGSPSRVQSDKGQENVDVAHFMVSNRGENRHSHITGRSVHNQ</sequence>
<protein>
    <recommendedName>
        <fullName evidence="1">Integrase core domain-containing protein</fullName>
    </recommendedName>
</protein>